<accession>A0A368P2L6</accession>
<keyword evidence="1" id="KW-0732">Signal</keyword>
<dbReference type="InterPro" id="IPR024311">
    <property type="entry name" value="Lipocalin-like"/>
</dbReference>
<evidence type="ECO:0000313" key="3">
    <source>
        <dbReference type="EMBL" id="RCU56510.1"/>
    </source>
</evidence>
<dbReference type="RefSeq" id="WP_072352218.1">
    <property type="nucleotide sequence ID" value="NZ_JAWVXR010000006.1"/>
</dbReference>
<feature type="chain" id="PRO_5016678577" description="Lipocalin-like domain-containing protein" evidence="1">
    <location>
        <begin position="21"/>
        <end position="271"/>
    </location>
</feature>
<evidence type="ECO:0000256" key="1">
    <source>
        <dbReference type="SAM" id="SignalP"/>
    </source>
</evidence>
<evidence type="ECO:0000259" key="2">
    <source>
        <dbReference type="Pfam" id="PF13648"/>
    </source>
</evidence>
<keyword evidence="4" id="KW-1185">Reference proteome</keyword>
<dbReference type="PROSITE" id="PS51257">
    <property type="entry name" value="PROKAR_LIPOPROTEIN"/>
    <property type="match status" value="1"/>
</dbReference>
<proteinExistence type="predicted"/>
<feature type="domain" description="Lipocalin-like" evidence="2">
    <location>
        <begin position="168"/>
        <end position="251"/>
    </location>
</feature>
<protein>
    <recommendedName>
        <fullName evidence="2">Lipocalin-like domain-containing protein</fullName>
    </recommendedName>
</protein>
<organism evidence="3 4">
    <name type="scientific">Oceanihabitans sediminis</name>
    <dbReference type="NCBI Taxonomy" id="1812012"/>
    <lineage>
        <taxon>Bacteria</taxon>
        <taxon>Pseudomonadati</taxon>
        <taxon>Bacteroidota</taxon>
        <taxon>Flavobacteriia</taxon>
        <taxon>Flavobacteriales</taxon>
        <taxon>Flavobacteriaceae</taxon>
        <taxon>Oceanihabitans</taxon>
    </lineage>
</organism>
<comment type="caution">
    <text evidence="3">The sequence shown here is derived from an EMBL/GenBank/DDBJ whole genome shotgun (WGS) entry which is preliminary data.</text>
</comment>
<evidence type="ECO:0000313" key="4">
    <source>
        <dbReference type="Proteomes" id="UP000252249"/>
    </source>
</evidence>
<dbReference type="AlphaFoldDB" id="A0A368P2L6"/>
<dbReference type="OrthoDB" id="1426588at2"/>
<sequence>MKNIKLIAIFVLTLFFTVTSCDNEPIEGDFGQNGNDNEVSCAEATQNLSQISTIYGTTTPDDVNYTVICNDYAVALQNMIDSCGDATGAIQDLLDNLDCPALPDDCSIAITVVASAQAAYESDPTNDTFCLAYKAALQNQITECGDPTGSLQTTINGLSCNETAEVSIVGTWELVAFTVNGETTDVCLGEIEIFTETMYQYQEAFGDNCENLSEVSALEPYTLIGNELTITEDGISYVYEVLELTETTLVYQEEYTDTGEEFVEVHTFERQ</sequence>
<reference evidence="3 4" key="1">
    <citation type="submission" date="2018-07" db="EMBL/GenBank/DDBJ databases">
        <title>Oceanihabitans testaceum sp. nov., isolated from marine sediment.</title>
        <authorList>
            <person name="Li C.-M."/>
        </authorList>
    </citation>
    <scope>NUCLEOTIDE SEQUENCE [LARGE SCALE GENOMIC DNA]</scope>
    <source>
        <strain evidence="3 4">S9-10</strain>
    </source>
</reference>
<dbReference type="Pfam" id="PF13648">
    <property type="entry name" value="Lipocalin_4"/>
    <property type="match status" value="1"/>
</dbReference>
<dbReference type="EMBL" id="QPIG01000005">
    <property type="protein sequence ID" value="RCU56510.1"/>
    <property type="molecule type" value="Genomic_DNA"/>
</dbReference>
<dbReference type="Proteomes" id="UP000252249">
    <property type="component" value="Unassembled WGS sequence"/>
</dbReference>
<name>A0A368P2L6_9FLAO</name>
<feature type="signal peptide" evidence="1">
    <location>
        <begin position="1"/>
        <end position="20"/>
    </location>
</feature>
<gene>
    <name evidence="3" type="ORF">DU428_11460</name>
</gene>